<dbReference type="PANTHER" id="PTHR11926:SF1412">
    <property type="entry name" value="UDP-GLYCOSYLTRANSFERASE 83A1-LIKE"/>
    <property type="match status" value="1"/>
</dbReference>
<gene>
    <name evidence="3" type="ORF">E3N88_01761</name>
</gene>
<comment type="caution">
    <text evidence="3">The sequence shown here is derived from an EMBL/GenBank/DDBJ whole genome shotgun (WGS) entry which is preliminary data.</text>
</comment>
<keyword evidence="2" id="KW-0808">Transferase</keyword>
<evidence type="ECO:0000313" key="4">
    <source>
        <dbReference type="Proteomes" id="UP000326396"/>
    </source>
</evidence>
<dbReference type="AlphaFoldDB" id="A0A5N6Q1V9"/>
<dbReference type="GO" id="GO:0080043">
    <property type="term" value="F:quercetin 3-O-glucosyltransferase activity"/>
    <property type="evidence" value="ECO:0007669"/>
    <property type="project" value="TreeGrafter"/>
</dbReference>
<dbReference type="PANTHER" id="PTHR11926">
    <property type="entry name" value="GLUCOSYL/GLUCURONOSYL TRANSFERASES"/>
    <property type="match status" value="1"/>
</dbReference>
<dbReference type="Pfam" id="PF00201">
    <property type="entry name" value="UDPGT"/>
    <property type="match status" value="1"/>
</dbReference>
<dbReference type="Proteomes" id="UP000326396">
    <property type="component" value="Linkage Group LG1"/>
</dbReference>
<reference evidence="3 4" key="1">
    <citation type="submission" date="2019-05" db="EMBL/GenBank/DDBJ databases">
        <title>Mikania micrantha, genome provides insights into the molecular mechanism of rapid growth.</title>
        <authorList>
            <person name="Liu B."/>
        </authorList>
    </citation>
    <scope>NUCLEOTIDE SEQUENCE [LARGE SCALE GENOMIC DNA]</scope>
    <source>
        <strain evidence="3">NLD-2019</strain>
        <tissue evidence="3">Leaf</tissue>
    </source>
</reference>
<dbReference type="FunFam" id="3.40.50.2000:FF:000061">
    <property type="entry name" value="UDP-glycosyltransferase 83A1"/>
    <property type="match status" value="1"/>
</dbReference>
<accession>A0A5N6Q1V9</accession>
<evidence type="ECO:0000313" key="3">
    <source>
        <dbReference type="EMBL" id="KAD7478625.1"/>
    </source>
</evidence>
<evidence type="ECO:0008006" key="5">
    <source>
        <dbReference type="Google" id="ProtNLM"/>
    </source>
</evidence>
<comment type="similarity">
    <text evidence="1">Belongs to the UDP-glycosyltransferase family.</text>
</comment>
<name>A0A5N6Q1V9_9ASTR</name>
<organism evidence="3 4">
    <name type="scientific">Mikania micrantha</name>
    <name type="common">bitter vine</name>
    <dbReference type="NCBI Taxonomy" id="192012"/>
    <lineage>
        <taxon>Eukaryota</taxon>
        <taxon>Viridiplantae</taxon>
        <taxon>Streptophyta</taxon>
        <taxon>Embryophyta</taxon>
        <taxon>Tracheophyta</taxon>
        <taxon>Spermatophyta</taxon>
        <taxon>Magnoliopsida</taxon>
        <taxon>eudicotyledons</taxon>
        <taxon>Gunneridae</taxon>
        <taxon>Pentapetalae</taxon>
        <taxon>asterids</taxon>
        <taxon>campanulids</taxon>
        <taxon>Asterales</taxon>
        <taxon>Asteraceae</taxon>
        <taxon>Asteroideae</taxon>
        <taxon>Heliantheae alliance</taxon>
        <taxon>Eupatorieae</taxon>
        <taxon>Mikania</taxon>
    </lineage>
</organism>
<dbReference type="CDD" id="cd03784">
    <property type="entry name" value="GT1_Gtf-like"/>
    <property type="match status" value="1"/>
</dbReference>
<dbReference type="EMBL" id="SZYD01000001">
    <property type="protein sequence ID" value="KAD7478625.1"/>
    <property type="molecule type" value="Genomic_DNA"/>
</dbReference>
<dbReference type="InterPro" id="IPR002213">
    <property type="entry name" value="UDP_glucos_trans"/>
</dbReference>
<dbReference type="SUPFAM" id="SSF53756">
    <property type="entry name" value="UDP-Glycosyltransferase/glycogen phosphorylase"/>
    <property type="match status" value="1"/>
</dbReference>
<keyword evidence="4" id="KW-1185">Reference proteome</keyword>
<sequence length="456" mass="51678">MANSKPHALIIPFPAQGHVIPLMELAQCLVNQGVKVTFINTEVTHKLVTSNWLEQEGFGDLLQMVTIPDGLEPWEDRSDICKLTLSILQTMPGKLEQLIEMINHEESNKITHMIVDGTMGWAVRVAMKVGIRCAVFWPASAATLASILCIPKLIDDRIIDENEKLMWACLKDVNAEKAVFKLLLDTVEAYRVTTWFICNSTVELEQAAFSMYSQLLPIGPLLASNRLSYQAGHFWQEDPTCLTWLDQQPPCSVIYIAFGSFTMFNQTQFEELAHGLELSNKPFLWVVRPGMTVESTTAYPDGFIHRVQSRGRTVSWAPQQKVLAHPSVACFMSHCGWNSTLESVTNGLPFLCWPYFGDQFYNETYICDIWKVGLGLRKDEAGVISRGEIKDKVQQLLNDKRFKDKALAIKESVTSSVQKGGHSHQNLDSFIKWIREEDIDAKVQHDSKEHDFQRNQ</sequence>
<evidence type="ECO:0000256" key="1">
    <source>
        <dbReference type="ARBA" id="ARBA00009995"/>
    </source>
</evidence>
<dbReference type="OrthoDB" id="5835829at2759"/>
<dbReference type="GO" id="GO:0080044">
    <property type="term" value="F:quercetin 7-O-glucosyltransferase activity"/>
    <property type="evidence" value="ECO:0007669"/>
    <property type="project" value="TreeGrafter"/>
</dbReference>
<protein>
    <recommendedName>
        <fullName evidence="5">Glycosyltransferase</fullName>
    </recommendedName>
</protein>
<proteinExistence type="inferred from homology"/>
<evidence type="ECO:0000256" key="2">
    <source>
        <dbReference type="ARBA" id="ARBA00022679"/>
    </source>
</evidence>
<dbReference type="Gene3D" id="3.40.50.2000">
    <property type="entry name" value="Glycogen Phosphorylase B"/>
    <property type="match status" value="2"/>
</dbReference>